<protein>
    <recommendedName>
        <fullName evidence="2">Retrotransposon gag domain-containing protein</fullName>
    </recommendedName>
</protein>
<dbReference type="OrthoDB" id="116216at2759"/>
<name>A0A1E1WMM4_PECGO</name>
<feature type="non-terminal residue" evidence="1">
    <location>
        <position position="177"/>
    </location>
</feature>
<accession>A0A1E1WMM4</accession>
<evidence type="ECO:0000313" key="1">
    <source>
        <dbReference type="EMBL" id="JAT88254.1"/>
    </source>
</evidence>
<organism evidence="1">
    <name type="scientific">Pectinophora gossypiella</name>
    <name type="common">Cotton pink bollworm</name>
    <name type="synonym">Depressaria gossypiella</name>
    <dbReference type="NCBI Taxonomy" id="13191"/>
    <lineage>
        <taxon>Eukaryota</taxon>
        <taxon>Metazoa</taxon>
        <taxon>Ecdysozoa</taxon>
        <taxon>Arthropoda</taxon>
        <taxon>Hexapoda</taxon>
        <taxon>Insecta</taxon>
        <taxon>Pterygota</taxon>
        <taxon>Neoptera</taxon>
        <taxon>Endopterygota</taxon>
        <taxon>Lepidoptera</taxon>
        <taxon>Glossata</taxon>
        <taxon>Ditrysia</taxon>
        <taxon>Gelechioidea</taxon>
        <taxon>Gelechiidae</taxon>
        <taxon>Apatetrinae</taxon>
        <taxon>Pectinophora</taxon>
    </lineage>
</organism>
<dbReference type="AlphaFoldDB" id="A0A1E1WMM4"/>
<evidence type="ECO:0008006" key="2">
    <source>
        <dbReference type="Google" id="ProtNLM"/>
    </source>
</evidence>
<reference evidence="1" key="1">
    <citation type="submission" date="2015-09" db="EMBL/GenBank/DDBJ databases">
        <title>De novo assembly of Pectinophora gossypiella (Pink Bollworm) gut transcriptome.</title>
        <authorList>
            <person name="Tassone E.E."/>
        </authorList>
    </citation>
    <scope>NUCLEOTIDE SEQUENCE</scope>
</reference>
<sequence length="177" mass="20004">LPEFNPDIANTDARAWISTASMCVADYTMQGPQLMIALSRALKGQASVWLSQISYQGMTWGAFKELFIARFDGAETNAAFLINLNSSKPKDNECLSAYAARIMTSLMSRWHNLSTEQIAVATVISHVAQFEPRIQRLAFTNNIVSRTEMLREMKAMSYLKRRVNTSFDKSEEPEPKR</sequence>
<dbReference type="EMBL" id="GDQN01002800">
    <property type="protein sequence ID" value="JAT88254.1"/>
    <property type="molecule type" value="Transcribed_RNA"/>
</dbReference>
<feature type="non-terminal residue" evidence="1">
    <location>
        <position position="1"/>
    </location>
</feature>
<gene>
    <name evidence="1" type="ORF">g.17428</name>
</gene>
<proteinExistence type="predicted"/>